<name>A0A934I4V4_9CORY</name>
<feature type="domain" description="Solute-binding protein family 5" evidence="2">
    <location>
        <begin position="95"/>
        <end position="399"/>
    </location>
</feature>
<dbReference type="Gene3D" id="3.10.105.10">
    <property type="entry name" value="Dipeptide-binding Protein, Domain 3"/>
    <property type="match status" value="1"/>
</dbReference>
<dbReference type="SUPFAM" id="SSF53850">
    <property type="entry name" value="Periplasmic binding protein-like II"/>
    <property type="match status" value="1"/>
</dbReference>
<keyword evidence="1" id="KW-0732">Signal</keyword>
<keyword evidence="4" id="KW-1185">Reference proteome</keyword>
<dbReference type="PIRSF" id="PIRSF002741">
    <property type="entry name" value="MppA"/>
    <property type="match status" value="1"/>
</dbReference>
<dbReference type="GO" id="GO:0042597">
    <property type="term" value="C:periplasmic space"/>
    <property type="evidence" value="ECO:0007669"/>
    <property type="project" value="UniProtKB-ARBA"/>
</dbReference>
<proteinExistence type="predicted"/>
<comment type="caution">
    <text evidence="3">The sequence shown here is derived from an EMBL/GenBank/DDBJ whole genome shotgun (WGS) entry which is preliminary data.</text>
</comment>
<accession>A0A934I4V4</accession>
<dbReference type="InterPro" id="IPR039424">
    <property type="entry name" value="SBP_5"/>
</dbReference>
<evidence type="ECO:0000313" key="3">
    <source>
        <dbReference type="EMBL" id="MBI8989264.1"/>
    </source>
</evidence>
<feature type="chain" id="PRO_5038448041" evidence="1">
    <location>
        <begin position="25"/>
        <end position="507"/>
    </location>
</feature>
<dbReference type="GO" id="GO:0015833">
    <property type="term" value="P:peptide transport"/>
    <property type="evidence" value="ECO:0007669"/>
    <property type="project" value="TreeGrafter"/>
</dbReference>
<dbReference type="GO" id="GO:0043190">
    <property type="term" value="C:ATP-binding cassette (ABC) transporter complex"/>
    <property type="evidence" value="ECO:0007669"/>
    <property type="project" value="InterPro"/>
</dbReference>
<dbReference type="RefSeq" id="WP_198738262.1">
    <property type="nucleotide sequence ID" value="NZ_JAEIOS010000011.1"/>
</dbReference>
<reference evidence="3" key="1">
    <citation type="submission" date="2020-12" db="EMBL/GenBank/DDBJ databases">
        <title>Genome public.</title>
        <authorList>
            <person name="Sun Q."/>
        </authorList>
    </citation>
    <scope>NUCLEOTIDE SEQUENCE</scope>
    <source>
        <strain evidence="3">CCM 8863</strain>
    </source>
</reference>
<evidence type="ECO:0000256" key="1">
    <source>
        <dbReference type="SAM" id="SignalP"/>
    </source>
</evidence>
<feature type="signal peptide" evidence="1">
    <location>
        <begin position="1"/>
        <end position="24"/>
    </location>
</feature>
<dbReference type="Proteomes" id="UP000645966">
    <property type="component" value="Unassembled WGS sequence"/>
</dbReference>
<evidence type="ECO:0000313" key="4">
    <source>
        <dbReference type="Proteomes" id="UP000645966"/>
    </source>
</evidence>
<sequence>MHRRTFLKFLATATATATTGFWLAGCSDNGDNANGGDPADSGATGEAVLKTLRVAATGGPGEEVDPSKALQTATWAAIYAVFEPLVIHTESDARYQLADTVESNDDATEWTVTIREGATFSDGSPVTAGDVMKSVAFTTRDPMQSAIVADIDTEASTIVDDRTVALRLARPRADFIESVLGMTSLVFKDGDPGTGIGSGPYVLGAGDSAQGWTLDANPHFPADRRVSEALEIQVITDPAARTRALESGAVDMALNLPPTAARTLDESMVWIPGPYDSRPLVVVLNTRVAPFDDPEVRHAVKIAIDREELVAQALDGAGEPGADVPGLGFADYPEKLTPPKRDVGKAAAIFAEKGISELTLFTADLVPGMNDGADLIARQLGDAGVTVTVDKRDPVSYYADVPALQELPMFASYLVNRSVLASLTFTTGSRAVFNLSGFGTDGEWDEKLSATLAETDESERRRMLTTLATTVSREGGDLIWAFANSVNGLGEGVPPVPVSYSVPVFTA</sequence>
<dbReference type="EMBL" id="JAEIOS010000011">
    <property type="protein sequence ID" value="MBI8989264.1"/>
    <property type="molecule type" value="Genomic_DNA"/>
</dbReference>
<evidence type="ECO:0000259" key="2">
    <source>
        <dbReference type="Pfam" id="PF00496"/>
    </source>
</evidence>
<dbReference type="Pfam" id="PF00496">
    <property type="entry name" value="SBP_bac_5"/>
    <property type="match status" value="1"/>
</dbReference>
<dbReference type="AlphaFoldDB" id="A0A934I4V4"/>
<dbReference type="PANTHER" id="PTHR30290">
    <property type="entry name" value="PERIPLASMIC BINDING COMPONENT OF ABC TRANSPORTER"/>
    <property type="match status" value="1"/>
</dbReference>
<gene>
    <name evidence="3" type="ORF">JDV75_05755</name>
</gene>
<dbReference type="InterPro" id="IPR030678">
    <property type="entry name" value="Peptide/Ni-bd"/>
</dbReference>
<protein>
    <submittedName>
        <fullName evidence="3">ABC transporter substrate-binding protein</fullName>
    </submittedName>
</protein>
<dbReference type="PANTHER" id="PTHR30290:SF65">
    <property type="entry name" value="MONOACYL PHOSPHATIDYLINOSITOL TETRAMANNOSIDE-BINDING PROTEIN LPQW-RELATED"/>
    <property type="match status" value="1"/>
</dbReference>
<organism evidence="3 4">
    <name type="scientific">Corynebacterium meridianum</name>
    <dbReference type="NCBI Taxonomy" id="2765363"/>
    <lineage>
        <taxon>Bacteria</taxon>
        <taxon>Bacillati</taxon>
        <taxon>Actinomycetota</taxon>
        <taxon>Actinomycetes</taxon>
        <taxon>Mycobacteriales</taxon>
        <taxon>Corynebacteriaceae</taxon>
        <taxon>Corynebacterium</taxon>
    </lineage>
</organism>
<dbReference type="Gene3D" id="3.40.190.10">
    <property type="entry name" value="Periplasmic binding protein-like II"/>
    <property type="match status" value="1"/>
</dbReference>
<dbReference type="GO" id="GO:1904680">
    <property type="term" value="F:peptide transmembrane transporter activity"/>
    <property type="evidence" value="ECO:0007669"/>
    <property type="project" value="TreeGrafter"/>
</dbReference>
<dbReference type="InterPro" id="IPR000914">
    <property type="entry name" value="SBP_5_dom"/>
</dbReference>
<dbReference type="PROSITE" id="PS51257">
    <property type="entry name" value="PROKAR_LIPOPROTEIN"/>
    <property type="match status" value="1"/>
</dbReference>